<dbReference type="InterPro" id="IPR020056">
    <property type="entry name" value="Rbsml_bL25/Gln-tRNA_synth_N"/>
</dbReference>
<evidence type="ECO:0000256" key="1">
    <source>
        <dbReference type="ARBA" id="ARBA00022730"/>
    </source>
</evidence>
<name>A0ABX1YTC5_9BACL</name>
<reference evidence="8 9" key="1">
    <citation type="submission" date="2019-10" db="EMBL/GenBank/DDBJ databases">
        <title>Description of Paenibacillus terricola sp. nov.</title>
        <authorList>
            <person name="Carlier A."/>
            <person name="Qi S."/>
        </authorList>
    </citation>
    <scope>NUCLEOTIDE SEQUENCE [LARGE SCALE GENOMIC DNA]</scope>
    <source>
        <strain evidence="8 9">LMG 31459</strain>
    </source>
</reference>
<dbReference type="PANTHER" id="PTHR33284">
    <property type="entry name" value="RIBOSOMAL PROTEIN L25/GLN-TRNA SYNTHETASE, ANTI-CODON-BINDING DOMAIN-CONTAINING PROTEIN"/>
    <property type="match status" value="1"/>
</dbReference>
<keyword evidence="9" id="KW-1185">Reference proteome</keyword>
<dbReference type="InterPro" id="IPR029751">
    <property type="entry name" value="Ribosomal_L25_dom"/>
</dbReference>
<dbReference type="InterPro" id="IPR020930">
    <property type="entry name" value="Ribosomal_uL5_bac-type"/>
</dbReference>
<evidence type="ECO:0000259" key="7">
    <source>
        <dbReference type="Pfam" id="PF14693"/>
    </source>
</evidence>
<dbReference type="Pfam" id="PF14693">
    <property type="entry name" value="Ribosomal_TL5_C"/>
    <property type="match status" value="1"/>
</dbReference>
<dbReference type="Gene3D" id="2.170.120.20">
    <property type="entry name" value="Ribosomal protein L25, beta domain"/>
    <property type="match status" value="1"/>
</dbReference>
<dbReference type="PANTHER" id="PTHR33284:SF1">
    <property type="entry name" value="RIBOSOMAL PROTEIN L25_GLN-TRNA SYNTHETASE, ANTI-CODON-BINDING DOMAIN-CONTAINING PROTEIN"/>
    <property type="match status" value="1"/>
</dbReference>
<evidence type="ECO:0000256" key="5">
    <source>
        <dbReference type="HAMAP-Rule" id="MF_01334"/>
    </source>
</evidence>
<keyword evidence="4 5" id="KW-0687">Ribonucleoprotein</keyword>
<evidence type="ECO:0000259" key="6">
    <source>
        <dbReference type="Pfam" id="PF01386"/>
    </source>
</evidence>
<keyword evidence="3 5" id="KW-0689">Ribosomal protein</keyword>
<dbReference type="InterPro" id="IPR037121">
    <property type="entry name" value="Ribosomal_bL25_C"/>
</dbReference>
<evidence type="ECO:0000256" key="4">
    <source>
        <dbReference type="ARBA" id="ARBA00023274"/>
    </source>
</evidence>
<keyword evidence="2 5" id="KW-0694">RNA-binding</keyword>
<evidence type="ECO:0000313" key="8">
    <source>
        <dbReference type="EMBL" id="NOU83146.1"/>
    </source>
</evidence>
<feature type="domain" description="Large ribosomal subunit protein bL25 L25" evidence="6">
    <location>
        <begin position="6"/>
        <end position="91"/>
    </location>
</feature>
<dbReference type="CDD" id="cd00495">
    <property type="entry name" value="Ribosomal_L25_TL5_CTC"/>
    <property type="match status" value="1"/>
</dbReference>
<dbReference type="InterPro" id="IPR020057">
    <property type="entry name" value="Ribosomal_bL25_b-dom"/>
</dbReference>
<keyword evidence="1 5" id="KW-0699">rRNA-binding</keyword>
<gene>
    <name evidence="5" type="primary">rplY</name>
    <name evidence="5" type="synonym">ctc</name>
    <name evidence="8" type="ORF">GC101_30235</name>
</gene>
<dbReference type="Pfam" id="PF01386">
    <property type="entry name" value="Ribosomal_L25p"/>
    <property type="match status" value="1"/>
</dbReference>
<dbReference type="Proteomes" id="UP000596857">
    <property type="component" value="Unassembled WGS sequence"/>
</dbReference>
<sequence>MSKFIQLSNRTSDTKSNLNVARKQGRIPAVLYGIGKDTLSLEVSEKELLEMLRTNPRAILQAKLSDGTTVPVVVQSIQKQSMSGKVLHIDFQHVNMSISMDSKVTIHFAGEAAGVKEGGVLQVEIYEVEVRCMPGDLPTSMEVDISGLAIGDQLLVSDLIFQDGIEVLTDPSTVMIQIKTVHEEAEEPAVAATPA</sequence>
<dbReference type="NCBIfam" id="TIGR00731">
    <property type="entry name" value="bL25_bact_ctc"/>
    <property type="match status" value="1"/>
</dbReference>
<dbReference type="HAMAP" id="MF_01334">
    <property type="entry name" value="Ribosomal_bL25_CTC"/>
    <property type="match status" value="1"/>
</dbReference>
<comment type="function">
    <text evidence="5">This is one of the proteins that binds to the 5S RNA in the ribosome where it forms part of the central protuberance.</text>
</comment>
<dbReference type="GO" id="GO:0005840">
    <property type="term" value="C:ribosome"/>
    <property type="evidence" value="ECO:0007669"/>
    <property type="project" value="UniProtKB-KW"/>
</dbReference>
<proteinExistence type="inferred from homology"/>
<comment type="caution">
    <text evidence="8">The sequence shown here is derived from an EMBL/GenBank/DDBJ whole genome shotgun (WGS) entry which is preliminary data.</text>
</comment>
<comment type="subunit">
    <text evidence="5">Part of the 50S ribosomal subunit; part of the 5S rRNA/L5/L18/L25 subcomplex. Contacts the 5S rRNA. Binds to the 5S rRNA independently of L5 and L18.</text>
</comment>
<dbReference type="InterPro" id="IPR001021">
    <property type="entry name" value="Ribosomal_bL25_long"/>
</dbReference>
<evidence type="ECO:0000313" key="9">
    <source>
        <dbReference type="Proteomes" id="UP000596857"/>
    </source>
</evidence>
<comment type="similarity">
    <text evidence="5">Belongs to the bacterial ribosomal protein bL25 family. CTC subfamily.</text>
</comment>
<dbReference type="RefSeq" id="WP_042132942.1">
    <property type="nucleotide sequence ID" value="NZ_JBANBW010000115.1"/>
</dbReference>
<evidence type="ECO:0000256" key="2">
    <source>
        <dbReference type="ARBA" id="ARBA00022884"/>
    </source>
</evidence>
<accession>A0ABX1YTC5</accession>
<evidence type="ECO:0000256" key="3">
    <source>
        <dbReference type="ARBA" id="ARBA00022980"/>
    </source>
</evidence>
<feature type="domain" description="Large ribosomal subunit protein bL25 beta" evidence="7">
    <location>
        <begin position="101"/>
        <end position="180"/>
    </location>
</feature>
<protein>
    <recommendedName>
        <fullName evidence="5">Large ribosomal subunit protein bL25</fullName>
    </recommendedName>
    <alternativeName>
        <fullName evidence="5">General stress protein CTC</fullName>
    </alternativeName>
</protein>
<dbReference type="Gene3D" id="2.40.240.10">
    <property type="entry name" value="Ribosomal Protein L25, Chain P"/>
    <property type="match status" value="1"/>
</dbReference>
<dbReference type="InterPro" id="IPR011035">
    <property type="entry name" value="Ribosomal_bL25/Gln-tRNA_synth"/>
</dbReference>
<organism evidence="8 9">
    <name type="scientific">Paenibacillus phytohabitans</name>
    <dbReference type="NCBI Taxonomy" id="2654978"/>
    <lineage>
        <taxon>Bacteria</taxon>
        <taxon>Bacillati</taxon>
        <taxon>Bacillota</taxon>
        <taxon>Bacilli</taxon>
        <taxon>Bacillales</taxon>
        <taxon>Paenibacillaceae</taxon>
        <taxon>Paenibacillus</taxon>
    </lineage>
</organism>
<dbReference type="EMBL" id="WHOB01000089">
    <property type="protein sequence ID" value="NOU83146.1"/>
    <property type="molecule type" value="Genomic_DNA"/>
</dbReference>
<dbReference type="SUPFAM" id="SSF50715">
    <property type="entry name" value="Ribosomal protein L25-like"/>
    <property type="match status" value="1"/>
</dbReference>